<comment type="caution">
    <text evidence="1">The sequence shown here is derived from an EMBL/GenBank/DDBJ whole genome shotgun (WGS) entry which is preliminary data.</text>
</comment>
<gene>
    <name evidence="1" type="ORF">GCM10010954_00210</name>
</gene>
<name>A0A917AX43_HALAA</name>
<evidence type="ECO:0000313" key="1">
    <source>
        <dbReference type="EMBL" id="GGF05852.1"/>
    </source>
</evidence>
<dbReference type="AlphaFoldDB" id="A0A917AX43"/>
<reference evidence="1" key="2">
    <citation type="submission" date="2020-09" db="EMBL/GenBank/DDBJ databases">
        <authorList>
            <person name="Sun Q."/>
            <person name="Zhou Y."/>
        </authorList>
    </citation>
    <scope>NUCLEOTIDE SEQUENCE</scope>
    <source>
        <strain evidence="1">CGMCC 1.12153</strain>
    </source>
</reference>
<proteinExistence type="predicted"/>
<accession>A0A917AX43</accession>
<dbReference type="RefSeq" id="WP_188375434.1">
    <property type="nucleotide sequence ID" value="NZ_BMEL01000001.1"/>
</dbReference>
<reference evidence="1" key="1">
    <citation type="journal article" date="2014" name="Int. J. Syst. Evol. Microbiol.">
        <title>Complete genome sequence of Corynebacterium casei LMG S-19264T (=DSM 44701T), isolated from a smear-ripened cheese.</title>
        <authorList>
            <consortium name="US DOE Joint Genome Institute (JGI-PGF)"/>
            <person name="Walter F."/>
            <person name="Albersmeier A."/>
            <person name="Kalinowski J."/>
            <person name="Ruckert C."/>
        </authorList>
    </citation>
    <scope>NUCLEOTIDE SEQUENCE</scope>
    <source>
        <strain evidence="1">CGMCC 1.12153</strain>
    </source>
</reference>
<dbReference type="PROSITE" id="PS51257">
    <property type="entry name" value="PROKAR_LIPOPROTEIN"/>
    <property type="match status" value="1"/>
</dbReference>
<protein>
    <recommendedName>
        <fullName evidence="3">Lipoprotein</fullName>
    </recommendedName>
</protein>
<sequence>MDMRSFILLSISMLSLVGCSIGVSEEEAIDDTKVEVEEAFKEVNGTTNYEDSTISMYLPASMKIEENEMNNIVIKEGEDKTYLLFINSRESEMSRFHYNEALPSNDRLLMESFEDGEKFGYVRVLPMNEEQKYELQVGAGGTKITTYTSKKNLAADAHQMMKMAGSVKYSSSYAKD</sequence>
<dbReference type="EMBL" id="BMEL01000001">
    <property type="protein sequence ID" value="GGF05852.1"/>
    <property type="molecule type" value="Genomic_DNA"/>
</dbReference>
<organism evidence="1 2">
    <name type="scientific">Halobacillus andaensis</name>
    <dbReference type="NCBI Taxonomy" id="1176239"/>
    <lineage>
        <taxon>Bacteria</taxon>
        <taxon>Bacillati</taxon>
        <taxon>Bacillota</taxon>
        <taxon>Bacilli</taxon>
        <taxon>Bacillales</taxon>
        <taxon>Bacillaceae</taxon>
        <taxon>Halobacillus</taxon>
    </lineage>
</organism>
<dbReference type="Proteomes" id="UP000660110">
    <property type="component" value="Unassembled WGS sequence"/>
</dbReference>
<keyword evidence="2" id="KW-1185">Reference proteome</keyword>
<evidence type="ECO:0008006" key="3">
    <source>
        <dbReference type="Google" id="ProtNLM"/>
    </source>
</evidence>
<evidence type="ECO:0000313" key="2">
    <source>
        <dbReference type="Proteomes" id="UP000660110"/>
    </source>
</evidence>